<evidence type="ECO:0000313" key="3">
    <source>
        <dbReference type="Proteomes" id="UP000027361"/>
    </source>
</evidence>
<dbReference type="GeneID" id="25264480"/>
<gene>
    <name evidence="2" type="ORF">K437DRAFT_256631</name>
</gene>
<reference evidence="2 3" key="1">
    <citation type="submission" date="2014-05" db="EMBL/GenBank/DDBJ databases">
        <title>Draft genome sequence of a rare smut relative, Tilletiaria anomala UBC 951.</title>
        <authorList>
            <consortium name="DOE Joint Genome Institute"/>
            <person name="Toome M."/>
            <person name="Kuo A."/>
            <person name="Henrissat B."/>
            <person name="Lipzen A."/>
            <person name="Tritt A."/>
            <person name="Yoshinaga Y."/>
            <person name="Zane M."/>
            <person name="Barry K."/>
            <person name="Grigoriev I.V."/>
            <person name="Spatafora J.W."/>
            <person name="Aimea M.C."/>
        </authorList>
    </citation>
    <scope>NUCLEOTIDE SEQUENCE [LARGE SCALE GENOMIC DNA]</scope>
    <source>
        <strain evidence="2 3">UBC 951</strain>
    </source>
</reference>
<sequence>MLALRTSCKMLAPTLATHTVVIGGGIIGSSSLYYLARHPGRPAGSTITLIEACNEVAPGASGKAGGFLALDWHGIETASLAELSFKLHRELADAGNGKERWGYRDVETLQVHLDTTKSRSKCPKELDWVDSKIVTSTSSMGGGGTTAQVTPKHLVQYLVEEACKQPGVSVRLGTRATSLETTFNGAVKALTVTDSVGKEESLPIDRLVVAAGPWTGKLLAPSLIPCQSPSLSDSRTAKIIRKAQSIDGSRAHSIIVRGTRPTSNHCLFTEMRYGPGGRKAGAPEVYARSDDTVYVCGGSDDVPLPLSADEVCYDPKKTKELIEQARVISPDVLGADAAVVAEQACYLPCGNGPPVVDGSPATGLYVAAGHTCWGITLGPGTGKVIAELIYDGEAKSADIQLLMV</sequence>
<dbReference type="Proteomes" id="UP000027361">
    <property type="component" value="Unassembled WGS sequence"/>
</dbReference>
<dbReference type="EMBL" id="JMSN01000043">
    <property type="protein sequence ID" value="KDN45290.1"/>
    <property type="molecule type" value="Genomic_DNA"/>
</dbReference>
<dbReference type="Gene3D" id="3.50.50.60">
    <property type="entry name" value="FAD/NAD(P)-binding domain"/>
    <property type="match status" value="3"/>
</dbReference>
<protein>
    <submittedName>
        <fullName evidence="2">FAD dependent oxidoreductase</fullName>
    </submittedName>
</protein>
<dbReference type="AlphaFoldDB" id="A0A066W3E7"/>
<dbReference type="OMA" id="DDTVYAC"/>
<dbReference type="GO" id="GO:0042147">
    <property type="term" value="P:retrograde transport, endosome to Golgi"/>
    <property type="evidence" value="ECO:0007669"/>
    <property type="project" value="TreeGrafter"/>
</dbReference>
<dbReference type="InterPro" id="IPR036188">
    <property type="entry name" value="FAD/NAD-bd_sf"/>
</dbReference>
<dbReference type="RefSeq" id="XP_013243147.1">
    <property type="nucleotide sequence ID" value="XM_013387693.1"/>
</dbReference>
<dbReference type="PANTHER" id="PTHR13847">
    <property type="entry name" value="SARCOSINE DEHYDROGENASE-RELATED"/>
    <property type="match status" value="1"/>
</dbReference>
<feature type="domain" description="FAD dependent oxidoreductase" evidence="1">
    <location>
        <begin position="19"/>
        <end position="388"/>
    </location>
</feature>
<dbReference type="Pfam" id="PF01266">
    <property type="entry name" value="DAO"/>
    <property type="match status" value="1"/>
</dbReference>
<dbReference type="InterPro" id="IPR006076">
    <property type="entry name" value="FAD-dep_OxRdtase"/>
</dbReference>
<comment type="caution">
    <text evidence="2">The sequence shown here is derived from an EMBL/GenBank/DDBJ whole genome shotgun (WGS) entry which is preliminary data.</text>
</comment>
<dbReference type="SUPFAM" id="SSF51905">
    <property type="entry name" value="FAD/NAD(P)-binding domain"/>
    <property type="match status" value="1"/>
</dbReference>
<organism evidence="2 3">
    <name type="scientific">Tilletiaria anomala (strain ATCC 24038 / CBS 436.72 / UBC 951)</name>
    <dbReference type="NCBI Taxonomy" id="1037660"/>
    <lineage>
        <taxon>Eukaryota</taxon>
        <taxon>Fungi</taxon>
        <taxon>Dikarya</taxon>
        <taxon>Basidiomycota</taxon>
        <taxon>Ustilaginomycotina</taxon>
        <taxon>Exobasidiomycetes</taxon>
        <taxon>Georgefischeriales</taxon>
        <taxon>Tilletiariaceae</taxon>
        <taxon>Tilletiaria</taxon>
    </lineage>
</organism>
<keyword evidence="3" id="KW-1185">Reference proteome</keyword>
<dbReference type="InParanoid" id="A0A066W3E7"/>
<dbReference type="STRING" id="1037660.A0A066W3E7"/>
<dbReference type="PANTHER" id="PTHR13847:SF150">
    <property type="entry name" value="OXIDOREDUCTASE TDA3-RELATED"/>
    <property type="match status" value="1"/>
</dbReference>
<evidence type="ECO:0000313" key="2">
    <source>
        <dbReference type="EMBL" id="KDN45290.1"/>
    </source>
</evidence>
<dbReference type="FunCoup" id="A0A066W3E7">
    <property type="interactions" value="44"/>
</dbReference>
<name>A0A066W3E7_TILAU</name>
<accession>A0A066W3E7</accession>
<dbReference type="GO" id="GO:0005770">
    <property type="term" value="C:late endosome"/>
    <property type="evidence" value="ECO:0007669"/>
    <property type="project" value="TreeGrafter"/>
</dbReference>
<evidence type="ECO:0000259" key="1">
    <source>
        <dbReference type="Pfam" id="PF01266"/>
    </source>
</evidence>
<proteinExistence type="predicted"/>
<dbReference type="OrthoDB" id="498204at2759"/>
<dbReference type="GO" id="GO:0005829">
    <property type="term" value="C:cytosol"/>
    <property type="evidence" value="ECO:0007669"/>
    <property type="project" value="GOC"/>
</dbReference>
<dbReference type="HOGENOM" id="CLU_007884_14_0_1"/>